<feature type="compositionally biased region" description="Polar residues" evidence="5">
    <location>
        <begin position="140"/>
        <end position="150"/>
    </location>
</feature>
<proteinExistence type="predicted"/>
<dbReference type="Gene3D" id="1.10.246.200">
    <property type="entry name" value="WPP domain"/>
    <property type="match status" value="1"/>
</dbReference>
<feature type="region of interest" description="Disordered" evidence="5">
    <location>
        <begin position="136"/>
        <end position="170"/>
    </location>
</feature>
<dbReference type="GO" id="GO:0000278">
    <property type="term" value="P:mitotic cell cycle"/>
    <property type="evidence" value="ECO:0007669"/>
    <property type="project" value="InterPro"/>
</dbReference>
<organism evidence="7 8">
    <name type="scientific">Spirodela intermedia</name>
    <name type="common">Intermediate duckweed</name>
    <dbReference type="NCBI Taxonomy" id="51605"/>
    <lineage>
        <taxon>Eukaryota</taxon>
        <taxon>Viridiplantae</taxon>
        <taxon>Streptophyta</taxon>
        <taxon>Embryophyta</taxon>
        <taxon>Tracheophyta</taxon>
        <taxon>Spermatophyta</taxon>
        <taxon>Magnoliopsida</taxon>
        <taxon>Liliopsida</taxon>
        <taxon>Araceae</taxon>
        <taxon>Lemnoideae</taxon>
        <taxon>Spirodela</taxon>
    </lineage>
</organism>
<evidence type="ECO:0000313" key="8">
    <source>
        <dbReference type="Proteomes" id="UP000663760"/>
    </source>
</evidence>
<keyword evidence="3" id="KW-0963">Cytoplasm</keyword>
<evidence type="ECO:0000256" key="2">
    <source>
        <dbReference type="ARBA" id="ARBA00004496"/>
    </source>
</evidence>
<evidence type="ECO:0000256" key="5">
    <source>
        <dbReference type="SAM" id="MobiDB-lite"/>
    </source>
</evidence>
<dbReference type="PANTHER" id="PTHR34362">
    <property type="entry name" value="WPP DOMAIN-CONTAINING PROTEIN 1-RELATED"/>
    <property type="match status" value="1"/>
</dbReference>
<feature type="region of interest" description="Disordered" evidence="5">
    <location>
        <begin position="1"/>
        <end position="35"/>
    </location>
</feature>
<evidence type="ECO:0000256" key="3">
    <source>
        <dbReference type="ARBA" id="ARBA00022490"/>
    </source>
</evidence>
<dbReference type="EMBL" id="LR746266">
    <property type="protein sequence ID" value="CAA7393494.1"/>
    <property type="molecule type" value="Genomic_DNA"/>
</dbReference>
<sequence>MATGEAQVEAREEPVATVEGDEGEKKMEDLPTSHSMAFQIWPPSQRTRDAVIKRLVETLSSTSILSKRYGTVPLEEASALARQIEGEAFSAAASAAPPASAYADGIAAATEEGGIETLQLYSKEISKRMLDAVKARVPPSSASSVDTQPDPSAVAPAVTEEASSHESESS</sequence>
<dbReference type="InterPro" id="IPR025265">
    <property type="entry name" value="WPP_dom"/>
</dbReference>
<comment type="subcellular location">
    <subcellularLocation>
        <location evidence="2">Cytoplasm</location>
    </subcellularLocation>
    <subcellularLocation>
        <location evidence="1">Nucleus</location>
    </subcellularLocation>
</comment>
<evidence type="ECO:0000256" key="4">
    <source>
        <dbReference type="ARBA" id="ARBA00023242"/>
    </source>
</evidence>
<keyword evidence="4" id="KW-0539">Nucleus</keyword>
<dbReference type="GO" id="GO:0005737">
    <property type="term" value="C:cytoplasm"/>
    <property type="evidence" value="ECO:0007669"/>
    <property type="project" value="UniProtKB-SubCell"/>
</dbReference>
<dbReference type="PANTHER" id="PTHR34362:SF1">
    <property type="entry name" value="WPP DOMAIN-CONTAINING PROTEIN 1-RELATED"/>
    <property type="match status" value="1"/>
</dbReference>
<evidence type="ECO:0000256" key="1">
    <source>
        <dbReference type="ARBA" id="ARBA00004123"/>
    </source>
</evidence>
<accession>A0A7I8K747</accession>
<dbReference type="OrthoDB" id="1927559at2759"/>
<dbReference type="InterPro" id="IPR038214">
    <property type="entry name" value="WPP_sf"/>
</dbReference>
<keyword evidence="8" id="KW-1185">Reference proteome</keyword>
<dbReference type="AlphaFoldDB" id="A0A7I8K747"/>
<protein>
    <recommendedName>
        <fullName evidence="6">WPP domain-containing protein</fullName>
    </recommendedName>
</protein>
<dbReference type="Pfam" id="PF13943">
    <property type="entry name" value="WPP"/>
    <property type="match status" value="1"/>
</dbReference>
<gene>
    <name evidence="7" type="ORF">SI8410_03004236</name>
</gene>
<evidence type="ECO:0000259" key="6">
    <source>
        <dbReference type="Pfam" id="PF13943"/>
    </source>
</evidence>
<evidence type="ECO:0000313" key="7">
    <source>
        <dbReference type="EMBL" id="CAA7393494.1"/>
    </source>
</evidence>
<dbReference type="Proteomes" id="UP000663760">
    <property type="component" value="Chromosome 3"/>
</dbReference>
<dbReference type="InterPro" id="IPR044692">
    <property type="entry name" value="WPP1/2/3"/>
</dbReference>
<reference evidence="7" key="1">
    <citation type="submission" date="2020-02" db="EMBL/GenBank/DDBJ databases">
        <authorList>
            <person name="Scholz U."/>
            <person name="Mascher M."/>
            <person name="Fiebig A."/>
        </authorList>
    </citation>
    <scope>NUCLEOTIDE SEQUENCE</scope>
</reference>
<dbReference type="GO" id="GO:0048527">
    <property type="term" value="P:lateral root development"/>
    <property type="evidence" value="ECO:0007669"/>
    <property type="project" value="InterPro"/>
</dbReference>
<name>A0A7I8K747_SPIIN</name>
<feature type="domain" description="WPP" evidence="6">
    <location>
        <begin position="38"/>
        <end position="139"/>
    </location>
</feature>
<dbReference type="GO" id="GO:0005634">
    <property type="term" value="C:nucleus"/>
    <property type="evidence" value="ECO:0007669"/>
    <property type="project" value="UniProtKB-SubCell"/>
</dbReference>